<feature type="domain" description="N-acetyltransferase" evidence="1">
    <location>
        <begin position="10"/>
        <end position="171"/>
    </location>
</feature>
<dbReference type="PANTHER" id="PTHR43415">
    <property type="entry name" value="SPERMIDINE N(1)-ACETYLTRANSFERASE"/>
    <property type="match status" value="1"/>
</dbReference>
<dbReference type="InterPro" id="IPR000182">
    <property type="entry name" value="GNAT_dom"/>
</dbReference>
<keyword evidence="3" id="KW-1185">Reference proteome</keyword>
<dbReference type="OrthoDB" id="9785602at2"/>
<name>A0A1H4F782_9BACI</name>
<dbReference type="SUPFAM" id="SSF55729">
    <property type="entry name" value="Acyl-CoA N-acyltransferases (Nat)"/>
    <property type="match status" value="1"/>
</dbReference>
<sequence length="178" mass="20772">MKTLLQGERVRLTQVAKSDLAAIASWYDNSDFSRRFDALPAAPRTVEHLESWLDESNESNNQYTFAIRDETDAFIGYVELESILWIHRNGWVSIAIGEDEYQGKGYGTEAMQLLIDFAFYECSLHRLQLTVFSYNIPAIQMYEKLGFKKEGTHREFILRDGQTYDMHLYGLLNHEWTK</sequence>
<accession>A0A1H4F782</accession>
<dbReference type="STRING" id="571932.SAMN05421743_110127"/>
<evidence type="ECO:0000313" key="3">
    <source>
        <dbReference type="Proteomes" id="UP000198584"/>
    </source>
</evidence>
<protein>
    <submittedName>
        <fullName evidence="2">Protein N-acetyltransferase, RimJ/RimL family</fullName>
    </submittedName>
</protein>
<organism evidence="2 3">
    <name type="scientific">Thalassobacillus cyri</name>
    <dbReference type="NCBI Taxonomy" id="571932"/>
    <lineage>
        <taxon>Bacteria</taxon>
        <taxon>Bacillati</taxon>
        <taxon>Bacillota</taxon>
        <taxon>Bacilli</taxon>
        <taxon>Bacillales</taxon>
        <taxon>Bacillaceae</taxon>
        <taxon>Thalassobacillus</taxon>
    </lineage>
</organism>
<dbReference type="PROSITE" id="PS51186">
    <property type="entry name" value="GNAT"/>
    <property type="match status" value="1"/>
</dbReference>
<dbReference type="AlphaFoldDB" id="A0A1H4F782"/>
<dbReference type="Proteomes" id="UP000198584">
    <property type="component" value="Unassembled WGS sequence"/>
</dbReference>
<dbReference type="EMBL" id="FNQR01000010">
    <property type="protein sequence ID" value="SEA92332.1"/>
    <property type="molecule type" value="Genomic_DNA"/>
</dbReference>
<dbReference type="CDD" id="cd04301">
    <property type="entry name" value="NAT_SF"/>
    <property type="match status" value="1"/>
</dbReference>
<reference evidence="2 3" key="1">
    <citation type="submission" date="2016-10" db="EMBL/GenBank/DDBJ databases">
        <authorList>
            <person name="de Groot N.N."/>
        </authorList>
    </citation>
    <scope>NUCLEOTIDE SEQUENCE [LARGE SCALE GENOMIC DNA]</scope>
    <source>
        <strain evidence="2 3">CCM7597</strain>
    </source>
</reference>
<dbReference type="InterPro" id="IPR016181">
    <property type="entry name" value="Acyl_CoA_acyltransferase"/>
</dbReference>
<dbReference type="Gene3D" id="3.40.630.30">
    <property type="match status" value="1"/>
</dbReference>
<evidence type="ECO:0000259" key="1">
    <source>
        <dbReference type="PROSITE" id="PS51186"/>
    </source>
</evidence>
<dbReference type="PANTHER" id="PTHR43415:SF5">
    <property type="entry name" value="ACETYLTRANSFERASE"/>
    <property type="match status" value="1"/>
</dbReference>
<gene>
    <name evidence="2" type="ORF">SAMN05421743_110127</name>
</gene>
<dbReference type="GO" id="GO:0016747">
    <property type="term" value="F:acyltransferase activity, transferring groups other than amino-acyl groups"/>
    <property type="evidence" value="ECO:0007669"/>
    <property type="project" value="InterPro"/>
</dbReference>
<dbReference type="RefSeq" id="WP_093045437.1">
    <property type="nucleotide sequence ID" value="NZ_FNQR01000010.1"/>
</dbReference>
<evidence type="ECO:0000313" key="2">
    <source>
        <dbReference type="EMBL" id="SEA92332.1"/>
    </source>
</evidence>
<dbReference type="Pfam" id="PF13302">
    <property type="entry name" value="Acetyltransf_3"/>
    <property type="match status" value="1"/>
</dbReference>
<proteinExistence type="predicted"/>
<keyword evidence="2" id="KW-0808">Transferase</keyword>